<dbReference type="EMBL" id="LVKK01000089">
    <property type="protein sequence ID" value="OAG36524.1"/>
    <property type="molecule type" value="Genomic_DNA"/>
</dbReference>
<gene>
    <name evidence="1" type="ORF">AYO21_09255</name>
</gene>
<reference evidence="1 2" key="1">
    <citation type="submission" date="2016-03" db="EMBL/GenBank/DDBJ databases">
        <title>Draft genome sequence of the Fonsecaea monophora CBS 269.37.</title>
        <authorList>
            <person name="Bombassaro A."/>
            <person name="Vinicius W.A."/>
            <person name="De Hoog S."/>
            <person name="Sun J."/>
            <person name="Souza E.M."/>
            <person name="Raittz R.T."/>
            <person name="Costa F."/>
            <person name="Leao A.C."/>
            <person name="Tadra-Sfeir M.Z."/>
            <person name="Baura V."/>
            <person name="Balsanelli E."/>
            <person name="Pedrosa F.O."/>
            <person name="Moreno L.F."/>
            <person name="Steffens M.B."/>
            <person name="Xi L."/>
            <person name="Bocca A.L."/>
            <person name="Felipe M.S."/>
            <person name="Teixeira M."/>
            <person name="Telles Filho F.Q."/>
            <person name="Azevedo C.M."/>
            <person name="Gomes R."/>
            <person name="Vicente V.A."/>
        </authorList>
    </citation>
    <scope>NUCLEOTIDE SEQUENCE [LARGE SCALE GENOMIC DNA]</scope>
    <source>
        <strain evidence="1 2">CBS 269.37</strain>
    </source>
</reference>
<proteinExistence type="predicted"/>
<keyword evidence="2" id="KW-1185">Reference proteome</keyword>
<protein>
    <submittedName>
        <fullName evidence="1">Uncharacterized protein</fullName>
    </submittedName>
</protein>
<comment type="caution">
    <text evidence="1">The sequence shown here is derived from an EMBL/GenBank/DDBJ whole genome shotgun (WGS) entry which is preliminary data.</text>
</comment>
<dbReference type="RefSeq" id="XP_022508476.1">
    <property type="nucleotide sequence ID" value="XM_022659193.1"/>
</dbReference>
<dbReference type="GeneID" id="34604393"/>
<dbReference type="AlphaFoldDB" id="A0A177EWT9"/>
<organism evidence="1 2">
    <name type="scientific">Fonsecaea monophora</name>
    <dbReference type="NCBI Taxonomy" id="254056"/>
    <lineage>
        <taxon>Eukaryota</taxon>
        <taxon>Fungi</taxon>
        <taxon>Dikarya</taxon>
        <taxon>Ascomycota</taxon>
        <taxon>Pezizomycotina</taxon>
        <taxon>Eurotiomycetes</taxon>
        <taxon>Chaetothyriomycetidae</taxon>
        <taxon>Chaetothyriales</taxon>
        <taxon>Herpotrichiellaceae</taxon>
        <taxon>Fonsecaea</taxon>
    </lineage>
</organism>
<evidence type="ECO:0000313" key="1">
    <source>
        <dbReference type="EMBL" id="OAG36524.1"/>
    </source>
</evidence>
<dbReference type="Proteomes" id="UP000077002">
    <property type="component" value="Unassembled WGS sequence"/>
</dbReference>
<name>A0A177EWT9_9EURO</name>
<evidence type="ECO:0000313" key="2">
    <source>
        <dbReference type="Proteomes" id="UP000077002"/>
    </source>
</evidence>
<accession>A0A177EWT9</accession>
<sequence length="134" mass="14482">MTSELMVRDVWSNLDKKIKYKMPISTTAGPTLPSLIKCTHGALRTGHNVQLRQLKARAQPPSLIPHMGFGWSVEERDPWIVPTFFFGGAAFARAEDAAKHSASNGGSLLALIEGLAGADLDNEPPGDQVKVDLC</sequence>